<organism evidence="1 2">
    <name type="scientific">Clostridium fermenticellae</name>
    <dbReference type="NCBI Taxonomy" id="2068654"/>
    <lineage>
        <taxon>Bacteria</taxon>
        <taxon>Bacillati</taxon>
        <taxon>Bacillota</taxon>
        <taxon>Clostridia</taxon>
        <taxon>Eubacteriales</taxon>
        <taxon>Clostridiaceae</taxon>
        <taxon>Clostridium</taxon>
    </lineage>
</organism>
<dbReference type="InterPro" id="IPR036638">
    <property type="entry name" value="HLH_DNA-bd_sf"/>
</dbReference>
<name>A0A386H3P3_9CLOT</name>
<dbReference type="Gene3D" id="4.10.280.10">
    <property type="entry name" value="Helix-loop-helix DNA-binding domain"/>
    <property type="match status" value="1"/>
</dbReference>
<reference evidence="1 2" key="1">
    <citation type="journal article" date="2019" name="Int. J. Syst. Evol. Microbiol.">
        <title>Clostridium fermenticellae sp. nov., isolated from the mud in a fermentation cellar for the production of the Chinese liquor, baijiu.</title>
        <authorList>
            <person name="Xu P.X."/>
            <person name="Chai L.J."/>
            <person name="Qiu T."/>
            <person name="Zhang X.J."/>
            <person name="Lu Z.M."/>
            <person name="Xiao C."/>
            <person name="Wang S.T."/>
            <person name="Shen C.H."/>
            <person name="Shi J.S."/>
            <person name="Xu Z.H."/>
        </authorList>
    </citation>
    <scope>NUCLEOTIDE SEQUENCE [LARGE SCALE GENOMIC DNA]</scope>
    <source>
        <strain evidence="1 2">JN500901</strain>
    </source>
</reference>
<evidence type="ECO:0000313" key="2">
    <source>
        <dbReference type="Proteomes" id="UP000266301"/>
    </source>
</evidence>
<evidence type="ECO:0000313" key="1">
    <source>
        <dbReference type="EMBL" id="AYD40276.1"/>
    </source>
</evidence>
<dbReference type="GO" id="GO:0043937">
    <property type="term" value="P:regulation of sporulation"/>
    <property type="evidence" value="ECO:0007669"/>
    <property type="project" value="InterPro"/>
</dbReference>
<accession>A0A386H3P3</accession>
<dbReference type="KEGG" id="cfer:D4Z93_06980"/>
<dbReference type="SUPFAM" id="SSF140500">
    <property type="entry name" value="BAS1536-like"/>
    <property type="match status" value="1"/>
</dbReference>
<keyword evidence="2" id="KW-1185">Reference proteome</keyword>
<dbReference type="Pfam" id="PF09388">
    <property type="entry name" value="SpoOE-like"/>
    <property type="match status" value="1"/>
</dbReference>
<proteinExistence type="predicted"/>
<dbReference type="GO" id="GO:0046983">
    <property type="term" value="F:protein dimerization activity"/>
    <property type="evidence" value="ECO:0007669"/>
    <property type="project" value="InterPro"/>
</dbReference>
<dbReference type="InterPro" id="IPR037208">
    <property type="entry name" value="Spo0E-like_sf"/>
</dbReference>
<protein>
    <submittedName>
        <fullName evidence="1">Aspartyl-phosphate phosphatase Spo0E family protein</fullName>
    </submittedName>
</protein>
<dbReference type="InterPro" id="IPR018540">
    <property type="entry name" value="Spo0E-like"/>
</dbReference>
<gene>
    <name evidence="1" type="ORF">D4Z93_06980</name>
</gene>
<dbReference type="OrthoDB" id="1923056at2"/>
<dbReference type="Proteomes" id="UP000266301">
    <property type="component" value="Chromosome"/>
</dbReference>
<dbReference type="AlphaFoldDB" id="A0A386H3P3"/>
<sequence length="52" mass="6252">MKLELNIIDKKINNMREVLYNLLDDNELTNEIVVNYSQKLDNLILEYQKLIN</sequence>
<dbReference type="EMBL" id="CP032416">
    <property type="protein sequence ID" value="AYD40276.1"/>
    <property type="molecule type" value="Genomic_DNA"/>
</dbReference>
<dbReference type="RefSeq" id="WP_119971763.1">
    <property type="nucleotide sequence ID" value="NZ_CP032416.1"/>
</dbReference>